<dbReference type="Gene3D" id="1.20.1250.20">
    <property type="entry name" value="MFS general substrate transporter like domains"/>
    <property type="match status" value="2"/>
</dbReference>
<evidence type="ECO:0000256" key="5">
    <source>
        <dbReference type="SAM" id="Phobius"/>
    </source>
</evidence>
<dbReference type="Proteomes" id="UP000035368">
    <property type="component" value="Chromosome"/>
</dbReference>
<evidence type="ECO:0000256" key="2">
    <source>
        <dbReference type="ARBA" id="ARBA00022692"/>
    </source>
</evidence>
<keyword evidence="4 5" id="KW-0472">Membrane</keyword>
<dbReference type="GO" id="GO:0061513">
    <property type="term" value="F:glucose 6-phosphate:phosphate antiporter activity"/>
    <property type="evidence" value="ECO:0007669"/>
    <property type="project" value="TreeGrafter"/>
</dbReference>
<dbReference type="PROSITE" id="PS50850">
    <property type="entry name" value="MFS"/>
    <property type="match status" value="1"/>
</dbReference>
<feature type="transmembrane region" description="Helical" evidence="5">
    <location>
        <begin position="252"/>
        <end position="273"/>
    </location>
</feature>
<keyword evidence="2 5" id="KW-0812">Transmembrane</keyword>
<dbReference type="PANTHER" id="PTHR43826">
    <property type="entry name" value="GLUCOSE-6-PHOSPHATE EXCHANGER SLC37A4"/>
    <property type="match status" value="1"/>
</dbReference>
<feature type="transmembrane region" description="Helical" evidence="5">
    <location>
        <begin position="146"/>
        <end position="165"/>
    </location>
</feature>
<dbReference type="InterPro" id="IPR051337">
    <property type="entry name" value="OPA_Antiporter"/>
</dbReference>
<dbReference type="RefSeq" id="WP_047240595.1">
    <property type="nucleotide sequence ID" value="NZ_CP011541.1"/>
</dbReference>
<keyword evidence="3 5" id="KW-1133">Transmembrane helix</keyword>
<reference evidence="7 8" key="1">
    <citation type="submission" date="2015-05" db="EMBL/GenBank/DDBJ databases">
        <title>Complete genome sequence of Corynebacterium epidermidicanis DSM 45586, isolated from the skin of a dog suffering from pruritus.</title>
        <authorList>
            <person name="Ruckert C."/>
            <person name="Albersmeier A."/>
            <person name="Winkler A."/>
            <person name="Tauch A."/>
        </authorList>
    </citation>
    <scope>NUCLEOTIDE SEQUENCE [LARGE SCALE GENOMIC DNA]</scope>
    <source>
        <strain evidence="7 8">DSM 45586</strain>
    </source>
</reference>
<proteinExistence type="predicted"/>
<dbReference type="GO" id="GO:0005886">
    <property type="term" value="C:plasma membrane"/>
    <property type="evidence" value="ECO:0007669"/>
    <property type="project" value="UniProtKB-SubCell"/>
</dbReference>
<evidence type="ECO:0000259" key="6">
    <source>
        <dbReference type="PROSITE" id="PS50850"/>
    </source>
</evidence>
<feature type="transmembrane region" description="Helical" evidence="5">
    <location>
        <begin position="382"/>
        <end position="402"/>
    </location>
</feature>
<feature type="transmembrane region" description="Helical" evidence="5">
    <location>
        <begin position="216"/>
        <end position="240"/>
    </location>
</feature>
<evidence type="ECO:0000313" key="8">
    <source>
        <dbReference type="Proteomes" id="UP000035368"/>
    </source>
</evidence>
<evidence type="ECO:0000256" key="1">
    <source>
        <dbReference type="ARBA" id="ARBA00004651"/>
    </source>
</evidence>
<dbReference type="OrthoDB" id="4332123at2"/>
<feature type="transmembrane region" description="Helical" evidence="5">
    <location>
        <begin position="78"/>
        <end position="97"/>
    </location>
</feature>
<evidence type="ECO:0000256" key="3">
    <source>
        <dbReference type="ARBA" id="ARBA00022989"/>
    </source>
</evidence>
<feature type="transmembrane region" description="Helical" evidence="5">
    <location>
        <begin position="285"/>
        <end position="303"/>
    </location>
</feature>
<protein>
    <submittedName>
        <fullName evidence="7">Nitrate/nitrite transporter</fullName>
    </submittedName>
</protein>
<dbReference type="CDD" id="cd06174">
    <property type="entry name" value="MFS"/>
    <property type="match status" value="1"/>
</dbReference>
<keyword evidence="8" id="KW-1185">Reference proteome</keyword>
<dbReference type="PANTHER" id="PTHR43826:SF3">
    <property type="entry name" value="GLUCOSE-6-PHOSPHATE EXCHANGER SLC37A4"/>
    <property type="match status" value="1"/>
</dbReference>
<dbReference type="InterPro" id="IPR036259">
    <property type="entry name" value="MFS_trans_sf"/>
</dbReference>
<name>A0A0G3GVL7_9CORY</name>
<evidence type="ECO:0000313" key="7">
    <source>
        <dbReference type="EMBL" id="AKK03588.1"/>
    </source>
</evidence>
<dbReference type="InterPro" id="IPR020846">
    <property type="entry name" value="MFS_dom"/>
</dbReference>
<feature type="transmembrane region" description="Helical" evidence="5">
    <location>
        <begin position="12"/>
        <end position="30"/>
    </location>
</feature>
<comment type="subcellular location">
    <subcellularLocation>
        <location evidence="1">Cell membrane</location>
        <topology evidence="1">Multi-pass membrane protein</topology>
    </subcellularLocation>
</comment>
<organism evidence="7 8">
    <name type="scientific">Corynebacterium epidermidicanis</name>
    <dbReference type="NCBI Taxonomy" id="1050174"/>
    <lineage>
        <taxon>Bacteria</taxon>
        <taxon>Bacillati</taxon>
        <taxon>Actinomycetota</taxon>
        <taxon>Actinomycetes</taxon>
        <taxon>Mycobacteriales</taxon>
        <taxon>Corynebacteriaceae</taxon>
        <taxon>Corynebacterium</taxon>
    </lineage>
</organism>
<dbReference type="PATRIC" id="fig|1050174.4.peg.1751"/>
<dbReference type="InterPro" id="IPR011701">
    <property type="entry name" value="MFS"/>
</dbReference>
<feature type="domain" description="Major facilitator superfamily (MFS) profile" evidence="6">
    <location>
        <begin position="16"/>
        <end position="411"/>
    </location>
</feature>
<dbReference type="SUPFAM" id="SSF103473">
    <property type="entry name" value="MFS general substrate transporter"/>
    <property type="match status" value="1"/>
</dbReference>
<dbReference type="GO" id="GO:0035435">
    <property type="term" value="P:phosphate ion transmembrane transport"/>
    <property type="evidence" value="ECO:0007669"/>
    <property type="project" value="TreeGrafter"/>
</dbReference>
<gene>
    <name evidence="7" type="ORF">CEPID_08690</name>
</gene>
<accession>A0A0G3GVL7</accession>
<sequence>MPHNPREQLTTQALLVWTGAMLVYVVAIAGRTSLGVAGVEALEHFHINNSKLAVFTAVQLGVYALAQIPMGMAIDKFGARRVLVVGAIVMGLGQVLLGSTSSFWVAILARILVGAGDATAFLSVMRILPTWFPMRLTPLFTQLTSAMGQAGQFISAVPFLALLGATGWQTAFVSLGAAGILIGLSALVLVTDSPLSAPTPPATTPSRLGEVLRNPVCWMGLFNHGLMLMPLIVFTLLWGMPLMTLGMGLDESVAASVLVINTICNVIIGPFHGVLSARSGRNREFLTMALATVILLSFLWFFASPTPRGFLSIAIISGLLGALGPAANYGFDSVRENLPHSVVTTGTGLSNMGGFTAAMLAAQGIGLLLDHHAESIPNWQDFAAAWFAVYAVWAFAMLGLVLSRRAFTKRYPGAHRRQG</sequence>
<feature type="transmembrane region" description="Helical" evidence="5">
    <location>
        <begin position="103"/>
        <end position="125"/>
    </location>
</feature>
<dbReference type="KEGG" id="cei:CEPID_08690"/>
<evidence type="ECO:0000256" key="4">
    <source>
        <dbReference type="ARBA" id="ARBA00023136"/>
    </source>
</evidence>
<feature type="transmembrane region" description="Helical" evidence="5">
    <location>
        <begin position="309"/>
        <end position="330"/>
    </location>
</feature>
<dbReference type="EMBL" id="CP011541">
    <property type="protein sequence ID" value="AKK03588.1"/>
    <property type="molecule type" value="Genomic_DNA"/>
</dbReference>
<dbReference type="Pfam" id="PF07690">
    <property type="entry name" value="MFS_1"/>
    <property type="match status" value="1"/>
</dbReference>
<dbReference type="STRING" id="1050174.CEPID_08690"/>
<dbReference type="AlphaFoldDB" id="A0A0G3GVL7"/>
<feature type="transmembrane region" description="Helical" evidence="5">
    <location>
        <begin position="171"/>
        <end position="190"/>
    </location>
</feature>